<dbReference type="SUPFAM" id="SSF117281">
    <property type="entry name" value="Kelch motif"/>
    <property type="match status" value="2"/>
</dbReference>
<dbReference type="Pfam" id="PF18962">
    <property type="entry name" value="Por_Secre_tail"/>
    <property type="match status" value="1"/>
</dbReference>
<dbReference type="InterPro" id="IPR015915">
    <property type="entry name" value="Kelch-typ_b-propeller"/>
</dbReference>
<protein>
    <submittedName>
        <fullName evidence="6">T9SS type A sorting domain-containing protein</fullName>
    </submittedName>
</protein>
<keyword evidence="7" id="KW-1185">Reference proteome</keyword>
<dbReference type="AlphaFoldDB" id="A0A6N6M6J0"/>
<feature type="signal peptide" evidence="4">
    <location>
        <begin position="1"/>
        <end position="22"/>
    </location>
</feature>
<evidence type="ECO:0000259" key="5">
    <source>
        <dbReference type="Pfam" id="PF18962"/>
    </source>
</evidence>
<dbReference type="Gene3D" id="2.120.10.80">
    <property type="entry name" value="Kelch-type beta propeller"/>
    <property type="match status" value="2"/>
</dbReference>
<evidence type="ECO:0000256" key="4">
    <source>
        <dbReference type="SAM" id="SignalP"/>
    </source>
</evidence>
<dbReference type="InterPro" id="IPR006652">
    <property type="entry name" value="Kelch_1"/>
</dbReference>
<dbReference type="Proteomes" id="UP000435357">
    <property type="component" value="Unassembled WGS sequence"/>
</dbReference>
<comment type="caution">
    <text evidence="6">The sequence shown here is derived from an EMBL/GenBank/DDBJ whole genome shotgun (WGS) entry which is preliminary data.</text>
</comment>
<dbReference type="PANTHER" id="PTHR45632">
    <property type="entry name" value="LD33804P"/>
    <property type="match status" value="1"/>
</dbReference>
<evidence type="ECO:0000256" key="3">
    <source>
        <dbReference type="ARBA" id="ARBA00022737"/>
    </source>
</evidence>
<accession>A0A6N6M6J0</accession>
<keyword evidence="2 4" id="KW-0732">Signal</keyword>
<dbReference type="PANTHER" id="PTHR45632:SF3">
    <property type="entry name" value="KELCH-LIKE PROTEIN 32"/>
    <property type="match status" value="1"/>
</dbReference>
<dbReference type="OrthoDB" id="103335at2"/>
<keyword evidence="3" id="KW-0677">Repeat</keyword>
<dbReference type="InterPro" id="IPR026444">
    <property type="entry name" value="Secre_tail"/>
</dbReference>
<keyword evidence="1" id="KW-0880">Kelch repeat</keyword>
<dbReference type="EMBL" id="WACR01000003">
    <property type="protein sequence ID" value="KAB1065227.1"/>
    <property type="molecule type" value="Genomic_DNA"/>
</dbReference>
<evidence type="ECO:0000313" key="6">
    <source>
        <dbReference type="EMBL" id="KAB1065227.1"/>
    </source>
</evidence>
<feature type="domain" description="Secretion system C-terminal sorting" evidence="5">
    <location>
        <begin position="331"/>
        <end position="397"/>
    </location>
</feature>
<evidence type="ECO:0000313" key="7">
    <source>
        <dbReference type="Proteomes" id="UP000435357"/>
    </source>
</evidence>
<dbReference type="NCBIfam" id="TIGR04183">
    <property type="entry name" value="Por_Secre_tail"/>
    <property type="match status" value="1"/>
</dbReference>
<feature type="chain" id="PRO_5026908124" evidence="4">
    <location>
        <begin position="23"/>
        <end position="399"/>
    </location>
</feature>
<sequence>MKYSYSFLLTLAISLVANYSHAQIEEWTEVAPLPEGRHHPVTWGFDDEGYVITGSNTFDNPTRDFYRYDPSTDTWETLDNFPGGPRSFSIGVTYNGKGYLGFGASLTQYYDDLWEYDPETDTWTELPSCPCTGRRHPSFVINDGRLFVGLGDGAPGNLNDWWEYNIETEQWTQHDNLPGQPRHHPFQFSAGSHAYAGMGHGGNLIYGDWYKFNMETDSWETMSAFPGEPRVAGAQFDYRGDGYVISGDGSDHSYMEEGEFWKYDDDNDSWEELTPHPGISKWAPGAMVIHHKLYFVAGQNRQTGVNTDNVWMYDFGIPAGQNKIAKENIEIYPNPVKDQLNVKGESLEQITIMDLTGKVVIQKDLRTQSIDLSNLDNGSYLVEIKDVDGKIFTDKLIKM</sequence>
<evidence type="ECO:0000256" key="1">
    <source>
        <dbReference type="ARBA" id="ARBA00022441"/>
    </source>
</evidence>
<reference evidence="6 7" key="1">
    <citation type="submission" date="2019-09" db="EMBL/GenBank/DDBJ databases">
        <title>Genomes of Cryomorphaceae.</title>
        <authorList>
            <person name="Bowman J.P."/>
        </authorList>
    </citation>
    <scope>NUCLEOTIDE SEQUENCE [LARGE SCALE GENOMIC DNA]</scope>
    <source>
        <strain evidence="6 7">KCTC 52047</strain>
    </source>
</reference>
<dbReference type="Pfam" id="PF01344">
    <property type="entry name" value="Kelch_1"/>
    <property type="match status" value="2"/>
</dbReference>
<evidence type="ECO:0000256" key="2">
    <source>
        <dbReference type="ARBA" id="ARBA00022729"/>
    </source>
</evidence>
<gene>
    <name evidence="6" type="ORF">F3059_04535</name>
</gene>
<organism evidence="6 7">
    <name type="scientific">Salibacter halophilus</name>
    <dbReference type="NCBI Taxonomy" id="1803916"/>
    <lineage>
        <taxon>Bacteria</taxon>
        <taxon>Pseudomonadati</taxon>
        <taxon>Bacteroidota</taxon>
        <taxon>Flavobacteriia</taxon>
        <taxon>Flavobacteriales</taxon>
        <taxon>Salibacteraceae</taxon>
        <taxon>Salibacter</taxon>
    </lineage>
</organism>
<name>A0A6N6M6J0_9FLAO</name>
<dbReference type="RefSeq" id="WP_151166921.1">
    <property type="nucleotide sequence ID" value="NZ_WACR01000003.1"/>
</dbReference>
<proteinExistence type="predicted"/>